<dbReference type="InterPro" id="IPR036291">
    <property type="entry name" value="NAD(P)-bd_dom_sf"/>
</dbReference>
<dbReference type="InterPro" id="IPR013120">
    <property type="entry name" value="FAR_NAD-bd"/>
</dbReference>
<feature type="domain" description="Thioester reductase (TE)" evidence="2">
    <location>
        <begin position="390"/>
        <end position="483"/>
    </location>
</feature>
<proteinExistence type="inferred from homology"/>
<evidence type="ECO:0000256" key="1">
    <source>
        <dbReference type="RuleBase" id="RU363097"/>
    </source>
</evidence>
<accession>A0ABQ9G7D8</accession>
<evidence type="ECO:0000313" key="4">
    <source>
        <dbReference type="Proteomes" id="UP001159363"/>
    </source>
</evidence>
<reference evidence="3 4" key="1">
    <citation type="submission" date="2023-02" db="EMBL/GenBank/DDBJ databases">
        <title>LHISI_Scaffold_Assembly.</title>
        <authorList>
            <person name="Stuart O.P."/>
            <person name="Cleave R."/>
            <person name="Magrath M.J.L."/>
            <person name="Mikheyev A.S."/>
        </authorList>
    </citation>
    <scope>NUCLEOTIDE SEQUENCE [LARGE SCALE GENOMIC DNA]</scope>
    <source>
        <strain evidence="3">Daus_M_001</strain>
        <tissue evidence="3">Leg muscle</tissue>
    </source>
</reference>
<comment type="caution">
    <text evidence="3">The sequence shown here is derived from an EMBL/GenBank/DDBJ whole genome shotgun (WGS) entry which is preliminary data.</text>
</comment>
<keyword evidence="1" id="KW-0444">Lipid biosynthesis</keyword>
<dbReference type="CDD" id="cd05236">
    <property type="entry name" value="FAR-N_SDR_e"/>
    <property type="match status" value="1"/>
</dbReference>
<protein>
    <recommendedName>
        <fullName evidence="1">Fatty acyl-CoA reductase</fullName>
        <ecNumber evidence="1">1.2.1.84</ecNumber>
    </recommendedName>
</protein>
<gene>
    <name evidence="3" type="ORF">PR048_031217</name>
</gene>
<dbReference type="SUPFAM" id="SSF51735">
    <property type="entry name" value="NAD(P)-binding Rossmann-fold domains"/>
    <property type="match status" value="1"/>
</dbReference>
<feature type="domain" description="Thioester reductase (TE)" evidence="2">
    <location>
        <begin position="265"/>
        <end position="352"/>
    </location>
</feature>
<feature type="domain" description="Thioester reductase (TE)" evidence="2">
    <location>
        <begin position="47"/>
        <end position="183"/>
    </location>
</feature>
<dbReference type="EMBL" id="JARBHB010000015">
    <property type="protein sequence ID" value="KAJ8867416.1"/>
    <property type="molecule type" value="Genomic_DNA"/>
</dbReference>
<dbReference type="InterPro" id="IPR026055">
    <property type="entry name" value="FAR"/>
</dbReference>
<comment type="similarity">
    <text evidence="1">Belongs to the fatty acyl-CoA reductase family.</text>
</comment>
<keyword evidence="4" id="KW-1185">Reference proteome</keyword>
<keyword evidence="1" id="KW-0521">NADP</keyword>
<dbReference type="Proteomes" id="UP001159363">
    <property type="component" value="Chromosome 14"/>
</dbReference>
<dbReference type="PANTHER" id="PTHR11011">
    <property type="entry name" value="MALE STERILITY PROTEIN 2-RELATED"/>
    <property type="match status" value="1"/>
</dbReference>
<organism evidence="3 4">
    <name type="scientific">Dryococelus australis</name>
    <dbReference type="NCBI Taxonomy" id="614101"/>
    <lineage>
        <taxon>Eukaryota</taxon>
        <taxon>Metazoa</taxon>
        <taxon>Ecdysozoa</taxon>
        <taxon>Arthropoda</taxon>
        <taxon>Hexapoda</taxon>
        <taxon>Insecta</taxon>
        <taxon>Pterygota</taxon>
        <taxon>Neoptera</taxon>
        <taxon>Polyneoptera</taxon>
        <taxon>Phasmatodea</taxon>
        <taxon>Verophasmatodea</taxon>
        <taxon>Anareolatae</taxon>
        <taxon>Phasmatidae</taxon>
        <taxon>Eurycanthinae</taxon>
        <taxon>Dryococelus</taxon>
    </lineage>
</organism>
<comment type="function">
    <text evidence="1">Catalyzes the reduction of fatty acyl-CoA to fatty alcohols.</text>
</comment>
<dbReference type="Pfam" id="PF07993">
    <property type="entry name" value="NAD_binding_4"/>
    <property type="match status" value="3"/>
</dbReference>
<dbReference type="PANTHER" id="PTHR11011:SF116">
    <property type="entry name" value="FATTY ACYL-COA REDUCTASE CG5065-RELATED"/>
    <property type="match status" value="1"/>
</dbReference>
<dbReference type="Gene3D" id="3.40.50.720">
    <property type="entry name" value="NAD(P)-binding Rossmann-like Domain"/>
    <property type="match status" value="3"/>
</dbReference>
<evidence type="ECO:0000313" key="3">
    <source>
        <dbReference type="EMBL" id="KAJ8867416.1"/>
    </source>
</evidence>
<dbReference type="EC" id="1.2.1.84" evidence="1"/>
<comment type="catalytic activity">
    <reaction evidence="1">
        <text>a long-chain fatty acyl-CoA + 2 NADPH + 2 H(+) = a long-chain primary fatty alcohol + 2 NADP(+) + CoA</text>
        <dbReference type="Rhea" id="RHEA:52716"/>
        <dbReference type="ChEBI" id="CHEBI:15378"/>
        <dbReference type="ChEBI" id="CHEBI:57287"/>
        <dbReference type="ChEBI" id="CHEBI:57783"/>
        <dbReference type="ChEBI" id="CHEBI:58349"/>
        <dbReference type="ChEBI" id="CHEBI:77396"/>
        <dbReference type="ChEBI" id="CHEBI:83139"/>
        <dbReference type="EC" id="1.2.1.84"/>
    </reaction>
</comment>
<name>A0ABQ9G7D8_9NEOP</name>
<evidence type="ECO:0000259" key="2">
    <source>
        <dbReference type="Pfam" id="PF07993"/>
    </source>
</evidence>
<keyword evidence="1" id="KW-0560">Oxidoreductase</keyword>
<sequence length="584" mass="65274">MGVVMETRVSRVDPGVYCVQEMSELIQPPEIAQGEVQQFFSGRCVLLTGATGFCGKVLLEKLLRSCPNLDKVYIVVRPRRGQDIYDRVANLLNQPLLSCLQLFVTVSPEALKKVVPVAGDLSRPGLGLSLHDKELLCQQVSVVFHMAASVRFNDNLHSAMETNVWATEAVMKLSKSMDHLKPMRMKRCDYVAVPECKGGVNGRSSSKPTNWRHYPARFPHEKIQEQPHQQSNPYQNWIPETRRSCGFPCCLNGVLVPQDECEVSARMALVYVSTAYSNCIQEEIEEKVYTPVANPEELYKRLAIITPKDMAPIESMILQQWPNTYAFTKAMAETVVKEISETLPVAIFRPSIGPQKHEQGKNLPGPGVKNHPEIRLEGRARDRTHVLPNASPLVYYCTTSLGEYIWQYDNKSMNSVAVRESTDSVGGMLVAVASTWKEPEPGWVDSMNGPTLSIMGGALGKMQCGLVHKNCTVDMVPVDMVASGLIATAWDTACCSDRTKPRVYNFVSGSRNPITWAQFFRHAKDCNEVYPSAKAAWYCKPIITQHRSIYILLSLLLELLPALLADLVPYLSTGKHRYLQPIRS</sequence>
<keyword evidence="1" id="KW-0443">Lipid metabolism</keyword>